<proteinExistence type="predicted"/>
<organism evidence="3 4">
    <name type="scientific">Lacunisphaera limnophila</name>
    <dbReference type="NCBI Taxonomy" id="1838286"/>
    <lineage>
        <taxon>Bacteria</taxon>
        <taxon>Pseudomonadati</taxon>
        <taxon>Verrucomicrobiota</taxon>
        <taxon>Opitutia</taxon>
        <taxon>Opitutales</taxon>
        <taxon>Opitutaceae</taxon>
        <taxon>Lacunisphaera</taxon>
    </lineage>
</organism>
<evidence type="ECO:0000259" key="2">
    <source>
        <dbReference type="Pfam" id="PF06181"/>
    </source>
</evidence>
<accession>A0A1D8ATS8</accession>
<feature type="transmembrane region" description="Helical" evidence="1">
    <location>
        <begin position="89"/>
        <end position="107"/>
    </location>
</feature>
<gene>
    <name evidence="3" type="ORF">Verru16b_01359</name>
</gene>
<protein>
    <recommendedName>
        <fullName evidence="2">Urate oxidase N-terminal domain-containing protein</fullName>
    </recommendedName>
</protein>
<dbReference type="AlphaFoldDB" id="A0A1D8ATS8"/>
<sequence length="314" mass="34540">MDIAYLLDFLGLLVRWLHVIAGIAWVGSSFYFIWLDNTIEAPAPGSDNAKKGVGGELWAVHGGGFYNPQKYLVAPAALPEKLHWFKWEAYTTWLSGTALLVLVYWLKAGAMMVDGNVRALTALQAVGIGAASMVGSWIVYDLLCKSPLGKRDGWLGLVVFGLITALAWGLAHTLGGRAAFIHVGTAIGTIMAANVFFVIIPGQRRMVDAMKAGQAPNPLDGKRAKQRSVHNNYFTLPVIFTMVSNHYAATYAHPHNWAVLTLIMAAGVSIRHFFNRKHKGVYAWQYLAVGAVLLGITAWWTARACRRCRPYRAR</sequence>
<feature type="transmembrane region" description="Helical" evidence="1">
    <location>
        <begin position="281"/>
        <end position="302"/>
    </location>
</feature>
<keyword evidence="1" id="KW-0472">Membrane</keyword>
<dbReference type="Proteomes" id="UP000095228">
    <property type="component" value="Chromosome"/>
</dbReference>
<dbReference type="InterPro" id="IPR010389">
    <property type="entry name" value="Urate_ox_N"/>
</dbReference>
<feature type="domain" description="Urate oxidase N-terminal" evidence="2">
    <location>
        <begin position="4"/>
        <end position="302"/>
    </location>
</feature>
<evidence type="ECO:0000313" key="3">
    <source>
        <dbReference type="EMBL" id="AOS44298.1"/>
    </source>
</evidence>
<dbReference type="Pfam" id="PF06181">
    <property type="entry name" value="Urate_ox_N"/>
    <property type="match status" value="1"/>
</dbReference>
<evidence type="ECO:0000313" key="4">
    <source>
        <dbReference type="Proteomes" id="UP000095228"/>
    </source>
</evidence>
<feature type="transmembrane region" description="Helical" evidence="1">
    <location>
        <begin position="12"/>
        <end position="34"/>
    </location>
</feature>
<feature type="transmembrane region" description="Helical" evidence="1">
    <location>
        <begin position="154"/>
        <end position="174"/>
    </location>
</feature>
<dbReference type="STRING" id="1838286.Verru16b_01359"/>
<evidence type="ECO:0000256" key="1">
    <source>
        <dbReference type="SAM" id="Phobius"/>
    </source>
</evidence>
<feature type="transmembrane region" description="Helical" evidence="1">
    <location>
        <begin position="180"/>
        <end position="200"/>
    </location>
</feature>
<feature type="transmembrane region" description="Helical" evidence="1">
    <location>
        <begin position="119"/>
        <end position="142"/>
    </location>
</feature>
<keyword evidence="4" id="KW-1185">Reference proteome</keyword>
<dbReference type="KEGG" id="obg:Verru16b_01359"/>
<keyword evidence="1" id="KW-0812">Transmembrane</keyword>
<keyword evidence="1" id="KW-1133">Transmembrane helix</keyword>
<reference evidence="3 4" key="1">
    <citation type="submission" date="2016-06" db="EMBL/GenBank/DDBJ databases">
        <title>Three novel species with peptidoglycan cell walls form the new genus Lacunisphaera gen. nov. in the family Opitutaceae of the verrucomicrobial subdivision 4.</title>
        <authorList>
            <person name="Rast P."/>
            <person name="Gloeckner I."/>
            <person name="Jogler M."/>
            <person name="Boedeker C."/>
            <person name="Jeske O."/>
            <person name="Wiegand S."/>
            <person name="Reinhardt R."/>
            <person name="Schumann P."/>
            <person name="Rohde M."/>
            <person name="Spring S."/>
            <person name="Gloeckner F.O."/>
            <person name="Jogler C."/>
        </authorList>
    </citation>
    <scope>NUCLEOTIDE SEQUENCE [LARGE SCALE GENOMIC DNA]</scope>
    <source>
        <strain evidence="3 4">IG16b</strain>
    </source>
</reference>
<dbReference type="EMBL" id="CP016094">
    <property type="protein sequence ID" value="AOS44298.1"/>
    <property type="molecule type" value="Genomic_DNA"/>
</dbReference>
<name>A0A1D8ATS8_9BACT</name>
<dbReference type="PATRIC" id="fig|1838286.3.peg.1369"/>